<evidence type="ECO:0000313" key="3">
    <source>
        <dbReference type="Proteomes" id="UP000307790"/>
    </source>
</evidence>
<dbReference type="RefSeq" id="WP_138321850.1">
    <property type="nucleotide sequence ID" value="NZ_VCBC01000034.1"/>
</dbReference>
<accession>A0A5R9IE04</accession>
<dbReference type="Proteomes" id="UP000307790">
    <property type="component" value="Unassembled WGS sequence"/>
</dbReference>
<proteinExistence type="predicted"/>
<reference evidence="2 3" key="1">
    <citation type="submission" date="2019-05" db="EMBL/GenBank/DDBJ databases">
        <title>Genome sequences of Thalassotalea litorea 1K03283.</title>
        <authorList>
            <person name="Zhang D."/>
        </authorList>
    </citation>
    <scope>NUCLEOTIDE SEQUENCE [LARGE SCALE GENOMIC DNA]</scope>
    <source>
        <strain evidence="2 3">MCCC 1K03283</strain>
    </source>
</reference>
<dbReference type="Gene3D" id="1.20.5.1210">
    <property type="entry name" value="Integron cassette protein helical domain"/>
    <property type="match status" value="1"/>
</dbReference>
<dbReference type="OrthoDB" id="7597008at2"/>
<evidence type="ECO:0000259" key="1">
    <source>
        <dbReference type="Pfam" id="PF18287"/>
    </source>
</evidence>
<feature type="domain" description="Integron Cassette Protein Hfx-Cass5" evidence="1">
    <location>
        <begin position="5"/>
        <end position="80"/>
    </location>
</feature>
<dbReference type="AlphaFoldDB" id="A0A5R9IE04"/>
<organism evidence="2 3">
    <name type="scientific">Thalassotalea litorea</name>
    <dbReference type="NCBI Taxonomy" id="2020715"/>
    <lineage>
        <taxon>Bacteria</taxon>
        <taxon>Pseudomonadati</taxon>
        <taxon>Pseudomonadota</taxon>
        <taxon>Gammaproteobacteria</taxon>
        <taxon>Alteromonadales</taxon>
        <taxon>Colwelliaceae</taxon>
        <taxon>Thalassotalea</taxon>
    </lineage>
</organism>
<dbReference type="EMBL" id="VCBC01000034">
    <property type="protein sequence ID" value="TLU59460.1"/>
    <property type="molecule type" value="Genomic_DNA"/>
</dbReference>
<name>A0A5R9IE04_9GAMM</name>
<dbReference type="InterPro" id="IPR041376">
    <property type="entry name" value="Hfx_Cass5"/>
</dbReference>
<sequence length="98" mass="11201">MEIENLSLIEILDSGEMYLVLASGGKPSYQYIYREASEVYWDSDRKAFKAPSPREWSHADWFHHIIKVAAQIGIALSVTKDTCLVNVPKEIRDEMGLK</sequence>
<protein>
    <recommendedName>
        <fullName evidence="1">Integron Cassette Protein Hfx-Cass5 domain-containing protein</fullName>
    </recommendedName>
</protein>
<evidence type="ECO:0000313" key="2">
    <source>
        <dbReference type="EMBL" id="TLU59460.1"/>
    </source>
</evidence>
<keyword evidence="3" id="KW-1185">Reference proteome</keyword>
<dbReference type="Gene3D" id="2.20.20.40">
    <property type="entry name" value="Integron cassette protein"/>
    <property type="match status" value="1"/>
</dbReference>
<comment type="caution">
    <text evidence="2">The sequence shown here is derived from an EMBL/GenBank/DDBJ whole genome shotgun (WGS) entry which is preliminary data.</text>
</comment>
<dbReference type="Pfam" id="PF18287">
    <property type="entry name" value="Hfx_Cass5"/>
    <property type="match status" value="1"/>
</dbReference>
<gene>
    <name evidence="2" type="ORF">FE810_16960</name>
</gene>